<accession>A0A8X6UT53</accession>
<sequence length="96" mass="10697">MDPACQVVTVQSHVQLLPGRQYAFGVFSLGSFWHLYTNLSKCNLVHRIAGRSHPSIHLCCTVIHMEMKYSSKTTALLAGPCWLLPGWRSIPLTSLS</sequence>
<reference evidence="1" key="1">
    <citation type="submission" date="2020-08" db="EMBL/GenBank/DDBJ databases">
        <title>Multicomponent nature underlies the extraordinary mechanical properties of spider dragline silk.</title>
        <authorList>
            <person name="Kono N."/>
            <person name="Nakamura H."/>
            <person name="Mori M."/>
            <person name="Yoshida Y."/>
            <person name="Ohtoshi R."/>
            <person name="Malay A.D."/>
            <person name="Moran D.A.P."/>
            <person name="Tomita M."/>
            <person name="Numata K."/>
            <person name="Arakawa K."/>
        </authorList>
    </citation>
    <scope>NUCLEOTIDE SEQUENCE</scope>
</reference>
<dbReference type="EMBL" id="BMAW01037273">
    <property type="protein sequence ID" value="GFU47678.1"/>
    <property type="molecule type" value="Genomic_DNA"/>
</dbReference>
<dbReference type="OrthoDB" id="6467599at2759"/>
<comment type="caution">
    <text evidence="1">The sequence shown here is derived from an EMBL/GenBank/DDBJ whole genome shotgun (WGS) entry which is preliminary data.</text>
</comment>
<proteinExistence type="predicted"/>
<protein>
    <submittedName>
        <fullName evidence="1">Uncharacterized protein</fullName>
    </submittedName>
</protein>
<name>A0A8X6UT53_NEPPI</name>
<evidence type="ECO:0000313" key="1">
    <source>
        <dbReference type="EMBL" id="GFU47678.1"/>
    </source>
</evidence>
<evidence type="ECO:0000313" key="2">
    <source>
        <dbReference type="Proteomes" id="UP000887013"/>
    </source>
</evidence>
<dbReference type="AlphaFoldDB" id="A0A8X6UT53"/>
<organism evidence="1 2">
    <name type="scientific">Nephila pilipes</name>
    <name type="common">Giant wood spider</name>
    <name type="synonym">Nephila maculata</name>
    <dbReference type="NCBI Taxonomy" id="299642"/>
    <lineage>
        <taxon>Eukaryota</taxon>
        <taxon>Metazoa</taxon>
        <taxon>Ecdysozoa</taxon>
        <taxon>Arthropoda</taxon>
        <taxon>Chelicerata</taxon>
        <taxon>Arachnida</taxon>
        <taxon>Araneae</taxon>
        <taxon>Araneomorphae</taxon>
        <taxon>Entelegynae</taxon>
        <taxon>Araneoidea</taxon>
        <taxon>Nephilidae</taxon>
        <taxon>Nephila</taxon>
    </lineage>
</organism>
<dbReference type="Proteomes" id="UP000887013">
    <property type="component" value="Unassembled WGS sequence"/>
</dbReference>
<keyword evidence="2" id="KW-1185">Reference proteome</keyword>
<gene>
    <name evidence="1" type="ORF">NPIL_349181</name>
</gene>